<dbReference type="PANTHER" id="PTHR48054:SF82">
    <property type="entry name" value="LRR RECEPTOR-LIKE SERINE_THREONINE-PROTEIN KINASE FLS2"/>
    <property type="match status" value="1"/>
</dbReference>
<dbReference type="GO" id="GO:0016020">
    <property type="term" value="C:membrane"/>
    <property type="evidence" value="ECO:0007669"/>
    <property type="project" value="UniProtKB-SubCell"/>
</dbReference>
<evidence type="ECO:0000256" key="3">
    <source>
        <dbReference type="ARBA" id="ARBA00022729"/>
    </source>
</evidence>
<dbReference type="InterPro" id="IPR055414">
    <property type="entry name" value="LRR_R13L4/SHOC2-like"/>
</dbReference>
<dbReference type="InterPro" id="IPR032675">
    <property type="entry name" value="LRR_dom_sf"/>
</dbReference>
<name>A0A2G2XXN7_CAPAN</name>
<comment type="subcellular location">
    <subcellularLocation>
        <location evidence="1">Membrane</location>
    </subcellularLocation>
</comment>
<accession>A0A2G2XXN7</accession>
<protein>
    <recommendedName>
        <fullName evidence="7">Disease resistance R13L4/SHOC-2-like LRR domain-containing protein</fullName>
    </recommendedName>
</protein>
<evidence type="ECO:0000256" key="1">
    <source>
        <dbReference type="ARBA" id="ARBA00004370"/>
    </source>
</evidence>
<dbReference type="Proteomes" id="UP000222542">
    <property type="component" value="Unassembled WGS sequence"/>
</dbReference>
<feature type="domain" description="Disease resistance R13L4/SHOC-2-like LRR" evidence="7">
    <location>
        <begin position="196"/>
        <end position="360"/>
    </location>
</feature>
<evidence type="ECO:0000313" key="9">
    <source>
        <dbReference type="Proteomes" id="UP000222542"/>
    </source>
</evidence>
<evidence type="ECO:0000256" key="2">
    <source>
        <dbReference type="ARBA" id="ARBA00022614"/>
    </source>
</evidence>
<evidence type="ECO:0000256" key="6">
    <source>
        <dbReference type="ARBA" id="ARBA00023180"/>
    </source>
</evidence>
<evidence type="ECO:0000256" key="5">
    <source>
        <dbReference type="ARBA" id="ARBA00023136"/>
    </source>
</evidence>
<comment type="caution">
    <text evidence="8">The sequence shown here is derived from an EMBL/GenBank/DDBJ whole genome shotgun (WGS) entry which is preliminary data.</text>
</comment>
<evidence type="ECO:0000256" key="4">
    <source>
        <dbReference type="ARBA" id="ARBA00022737"/>
    </source>
</evidence>
<evidence type="ECO:0000313" key="8">
    <source>
        <dbReference type="EMBL" id="PHT62081.1"/>
    </source>
</evidence>
<dbReference type="STRING" id="4072.A0A2G2XXN7"/>
<organism evidence="8 9">
    <name type="scientific">Capsicum annuum</name>
    <name type="common">Capsicum pepper</name>
    <dbReference type="NCBI Taxonomy" id="4072"/>
    <lineage>
        <taxon>Eukaryota</taxon>
        <taxon>Viridiplantae</taxon>
        <taxon>Streptophyta</taxon>
        <taxon>Embryophyta</taxon>
        <taxon>Tracheophyta</taxon>
        <taxon>Spermatophyta</taxon>
        <taxon>Magnoliopsida</taxon>
        <taxon>eudicotyledons</taxon>
        <taxon>Gunneridae</taxon>
        <taxon>Pentapetalae</taxon>
        <taxon>asterids</taxon>
        <taxon>lamiids</taxon>
        <taxon>Solanales</taxon>
        <taxon>Solanaceae</taxon>
        <taxon>Solanoideae</taxon>
        <taxon>Capsiceae</taxon>
        <taxon>Capsicum</taxon>
    </lineage>
</organism>
<dbReference type="Pfam" id="PF00560">
    <property type="entry name" value="LRR_1"/>
    <property type="match status" value="1"/>
</dbReference>
<dbReference type="AlphaFoldDB" id="A0A2G2XXN7"/>
<reference evidence="8 9" key="2">
    <citation type="journal article" date="2017" name="Genome Biol.">
        <title>New reference genome sequences of hot pepper reveal the massive evolution of plant disease-resistance genes by retroduplication.</title>
        <authorList>
            <person name="Kim S."/>
            <person name="Park J."/>
            <person name="Yeom S.I."/>
            <person name="Kim Y.M."/>
            <person name="Seo E."/>
            <person name="Kim K.T."/>
            <person name="Kim M.S."/>
            <person name="Lee J.M."/>
            <person name="Cheong K."/>
            <person name="Shin H.S."/>
            <person name="Kim S.B."/>
            <person name="Han K."/>
            <person name="Lee J."/>
            <person name="Park M."/>
            <person name="Lee H.A."/>
            <person name="Lee H.Y."/>
            <person name="Lee Y."/>
            <person name="Oh S."/>
            <person name="Lee J.H."/>
            <person name="Choi E."/>
            <person name="Choi E."/>
            <person name="Lee S.E."/>
            <person name="Jeon J."/>
            <person name="Kim H."/>
            <person name="Choi G."/>
            <person name="Song H."/>
            <person name="Lee J."/>
            <person name="Lee S.C."/>
            <person name="Kwon J.K."/>
            <person name="Lee H.Y."/>
            <person name="Koo N."/>
            <person name="Hong Y."/>
            <person name="Kim R.W."/>
            <person name="Kang W.H."/>
            <person name="Huh J.H."/>
            <person name="Kang B.C."/>
            <person name="Yang T.J."/>
            <person name="Lee Y.H."/>
            <person name="Bennetzen J.L."/>
            <person name="Choi D."/>
        </authorList>
    </citation>
    <scope>NUCLEOTIDE SEQUENCE [LARGE SCALE GENOMIC DNA]</scope>
    <source>
        <strain evidence="9">cv. CM334</strain>
    </source>
</reference>
<keyword evidence="3" id="KW-0732">Signal</keyword>
<dbReference type="Gene3D" id="3.80.10.10">
    <property type="entry name" value="Ribonuclease Inhibitor"/>
    <property type="match status" value="2"/>
</dbReference>
<dbReference type="EMBL" id="AYRZ02000099">
    <property type="protein sequence ID" value="PHT62081.1"/>
    <property type="molecule type" value="Genomic_DNA"/>
</dbReference>
<keyword evidence="4" id="KW-0677">Repeat</keyword>
<gene>
    <name evidence="8" type="ORF">T459_34075</name>
</gene>
<dbReference type="InterPro" id="IPR001611">
    <property type="entry name" value="Leu-rich_rpt"/>
</dbReference>
<proteinExistence type="predicted"/>
<keyword evidence="9" id="KW-1185">Reference proteome</keyword>
<dbReference type="SUPFAM" id="SSF52047">
    <property type="entry name" value="RNI-like"/>
    <property type="match status" value="1"/>
</dbReference>
<keyword evidence="5" id="KW-0472">Membrane</keyword>
<evidence type="ECO:0000259" key="7">
    <source>
        <dbReference type="Pfam" id="PF23598"/>
    </source>
</evidence>
<dbReference type="FunFam" id="3.80.10.10:FF:000041">
    <property type="entry name" value="LRR receptor-like serine/threonine-protein kinase ERECTA"/>
    <property type="match status" value="3"/>
</dbReference>
<dbReference type="GO" id="GO:0004672">
    <property type="term" value="F:protein kinase activity"/>
    <property type="evidence" value="ECO:0000318"/>
    <property type="project" value="GO_Central"/>
</dbReference>
<sequence length="437" mass="47304">MGGAIWLVKRVKRREPRILRPNQCAIAHGFGGGLGVQGCHGRKINLDVSGRLGSISVLPICVGEAIWLVKRLKRCKWGILGPNRCAIAHGSKGGPGVENRPERAREAEECPSIACLYGRGHLVGQTGEMAKTGIFYSNRCAIAHGSGSELGVRECRGLKINSGIPEGQIPKVIGSLLNLKVLNLKGNKLVGFIHMSLSNASRLEALEISYNSLQGNIPEWIGNLHNMKVLSIQANQLTGIIPQEIGNLVNLAELAMEINQITGFVPISILNISSLLILSLSMNNFSGFLPREIGNLTKMQNLQLGDNKLIGEIPKEISNLVELEHLGDIYLDQNQLSRSLPNCLGNITSLREIHLCSNKLSSNIPPSLGNLQDLVVLDLSSNHMVGSLPPEIGNLKAATLIDPLMNQFSNGIPTEIGGLKNLENLSFETQQVTRSYT</sequence>
<reference evidence="8 9" key="1">
    <citation type="journal article" date="2014" name="Nat. Genet.">
        <title>Genome sequence of the hot pepper provides insights into the evolution of pungency in Capsicum species.</title>
        <authorList>
            <person name="Kim S."/>
            <person name="Park M."/>
            <person name="Yeom S.I."/>
            <person name="Kim Y.M."/>
            <person name="Lee J.M."/>
            <person name="Lee H.A."/>
            <person name="Seo E."/>
            <person name="Choi J."/>
            <person name="Cheong K."/>
            <person name="Kim K.T."/>
            <person name="Jung K."/>
            <person name="Lee G.W."/>
            <person name="Oh S.K."/>
            <person name="Bae C."/>
            <person name="Kim S.B."/>
            <person name="Lee H.Y."/>
            <person name="Kim S.Y."/>
            <person name="Kim M.S."/>
            <person name="Kang B.C."/>
            <person name="Jo Y.D."/>
            <person name="Yang H.B."/>
            <person name="Jeong H.J."/>
            <person name="Kang W.H."/>
            <person name="Kwon J.K."/>
            <person name="Shin C."/>
            <person name="Lim J.Y."/>
            <person name="Park J.H."/>
            <person name="Huh J.H."/>
            <person name="Kim J.S."/>
            <person name="Kim B.D."/>
            <person name="Cohen O."/>
            <person name="Paran I."/>
            <person name="Suh M.C."/>
            <person name="Lee S.B."/>
            <person name="Kim Y.K."/>
            <person name="Shin Y."/>
            <person name="Noh S.J."/>
            <person name="Park J."/>
            <person name="Seo Y.S."/>
            <person name="Kwon S.Y."/>
            <person name="Kim H.A."/>
            <person name="Park J.M."/>
            <person name="Kim H.J."/>
            <person name="Choi S.B."/>
            <person name="Bosland P.W."/>
            <person name="Reeves G."/>
            <person name="Jo S.H."/>
            <person name="Lee B.W."/>
            <person name="Cho H.T."/>
            <person name="Choi H.S."/>
            <person name="Lee M.S."/>
            <person name="Yu Y."/>
            <person name="Do Choi Y."/>
            <person name="Park B.S."/>
            <person name="van Deynze A."/>
            <person name="Ashrafi H."/>
            <person name="Hill T."/>
            <person name="Kim W.T."/>
            <person name="Pai H.S."/>
            <person name="Ahn H.K."/>
            <person name="Yeam I."/>
            <person name="Giovannoni J.J."/>
            <person name="Rose J.K."/>
            <person name="Sorensen I."/>
            <person name="Lee S.J."/>
            <person name="Kim R.W."/>
            <person name="Choi I.Y."/>
            <person name="Choi B.S."/>
            <person name="Lim J.S."/>
            <person name="Lee Y.H."/>
            <person name="Choi D."/>
        </authorList>
    </citation>
    <scope>NUCLEOTIDE SEQUENCE [LARGE SCALE GENOMIC DNA]</scope>
    <source>
        <strain evidence="9">cv. CM334</strain>
    </source>
</reference>
<dbReference type="InterPro" id="IPR052592">
    <property type="entry name" value="LRR-RLK"/>
</dbReference>
<keyword evidence="6" id="KW-0325">Glycoprotein</keyword>
<dbReference type="PANTHER" id="PTHR48054">
    <property type="entry name" value="RECEPTOR KINASE-LIKE PROTEIN XA21"/>
    <property type="match status" value="1"/>
</dbReference>
<dbReference type="Pfam" id="PF23598">
    <property type="entry name" value="LRR_14"/>
    <property type="match status" value="1"/>
</dbReference>
<keyword evidence="2" id="KW-0433">Leucine-rich repeat</keyword>
<dbReference type="Gramene" id="PHT62081">
    <property type="protein sequence ID" value="PHT62081"/>
    <property type="gene ID" value="T459_34075"/>
</dbReference>